<keyword evidence="2" id="KW-1185">Reference proteome</keyword>
<dbReference type="RefSeq" id="WP_160196962.1">
    <property type="nucleotide sequence ID" value="NZ_QXXA01000006.1"/>
</dbReference>
<dbReference type="PROSITE" id="PS51257">
    <property type="entry name" value="PROKAR_LIPOPROTEIN"/>
    <property type="match status" value="1"/>
</dbReference>
<dbReference type="EMBL" id="QXXA01000006">
    <property type="protein sequence ID" value="NBI06485.1"/>
    <property type="molecule type" value="Genomic_DNA"/>
</dbReference>
<reference evidence="1 2" key="1">
    <citation type="submission" date="2018-08" db="EMBL/GenBank/DDBJ databases">
        <title>Murine metabolic-syndrome-specific gut microbial biobank.</title>
        <authorList>
            <person name="Liu C."/>
        </authorList>
    </citation>
    <scope>NUCLEOTIDE SEQUENCE [LARGE SCALE GENOMIC DNA]</scope>
    <source>
        <strain evidence="1 2">583</strain>
    </source>
</reference>
<dbReference type="Proteomes" id="UP000467132">
    <property type="component" value="Unassembled WGS sequence"/>
</dbReference>
<evidence type="ECO:0000313" key="1">
    <source>
        <dbReference type="EMBL" id="NBI06485.1"/>
    </source>
</evidence>
<dbReference type="AlphaFoldDB" id="A0A845QVD4"/>
<proteinExistence type="predicted"/>
<accession>A0A845QVD4</accession>
<sequence length="159" mass="17897">MKKSIKTLLIFILTIFLSFALMGCSYLSEKKGEVYNDNHEIASGEDSALFIKSVENNMGNNKSLKFSSFSGVKTLWKIESQANGKVILDYDIEVTEGDFKIVLVTPDKDIVEIYEKDIADNKELKLESGKSQIKMVGNKAKAKIKININYEGDVKIKKF</sequence>
<dbReference type="OrthoDB" id="1925531at2"/>
<evidence type="ECO:0000313" key="2">
    <source>
        <dbReference type="Proteomes" id="UP000467132"/>
    </source>
</evidence>
<protein>
    <recommendedName>
        <fullName evidence="3">Lipoprotein</fullName>
    </recommendedName>
</protein>
<gene>
    <name evidence="1" type="ORF">D3Z33_06365</name>
</gene>
<comment type="caution">
    <text evidence="1">The sequence shown here is derived from an EMBL/GenBank/DDBJ whole genome shotgun (WGS) entry which is preliminary data.</text>
</comment>
<name>A0A845QVD4_9CLOT</name>
<organism evidence="1 2">
    <name type="scientific">Senegalia massiliensis</name>
    <dbReference type="NCBI Taxonomy" id="1720316"/>
    <lineage>
        <taxon>Bacteria</taxon>
        <taxon>Bacillati</taxon>
        <taxon>Bacillota</taxon>
        <taxon>Clostridia</taxon>
        <taxon>Eubacteriales</taxon>
        <taxon>Clostridiaceae</taxon>
        <taxon>Senegalia</taxon>
    </lineage>
</organism>
<evidence type="ECO:0008006" key="3">
    <source>
        <dbReference type="Google" id="ProtNLM"/>
    </source>
</evidence>